<evidence type="ECO:0000313" key="3">
    <source>
        <dbReference type="Proteomes" id="UP000029453"/>
    </source>
</evidence>
<feature type="region of interest" description="Disordered" evidence="1">
    <location>
        <begin position="154"/>
        <end position="176"/>
    </location>
</feature>
<dbReference type="InterPro" id="IPR006448">
    <property type="entry name" value="Phage_term_ssu_P27"/>
</dbReference>
<dbReference type="Pfam" id="PF05119">
    <property type="entry name" value="Terminase_4"/>
    <property type="match status" value="1"/>
</dbReference>
<dbReference type="AlphaFoldDB" id="M9M189"/>
<gene>
    <name evidence="2" type="ORF">PPOP_0176</name>
</gene>
<reference evidence="2 3" key="1">
    <citation type="submission" date="2012-10" db="EMBL/GenBank/DDBJ databases">
        <title>Draft Genome Sequence of Paenibacillus popilliae ATCC 14706T.</title>
        <authorList>
            <person name="Iiyama K."/>
            <person name="Mori K."/>
            <person name="Mon H."/>
            <person name="Chieda Y."/>
            <person name="Lee J.M."/>
            <person name="Kusakabe T."/>
            <person name="Tashiro K."/>
            <person name="Asano S."/>
            <person name="Yasunaga-Aoki C."/>
            <person name="Shimizu S."/>
        </authorList>
    </citation>
    <scope>NUCLEOTIDE SEQUENCE [LARGE SCALE GENOMIC DNA]</scope>
    <source>
        <strain evidence="2 3">ATCC 14706</strain>
    </source>
</reference>
<accession>M9M189</accession>
<name>M9M189_PAEPP</name>
<dbReference type="Proteomes" id="UP000029453">
    <property type="component" value="Unassembled WGS sequence"/>
</dbReference>
<dbReference type="EMBL" id="BALG01000014">
    <property type="protein sequence ID" value="GAC40848.1"/>
    <property type="molecule type" value="Genomic_DNA"/>
</dbReference>
<organism evidence="2 3">
    <name type="scientific">Paenibacillus popilliae ATCC 14706</name>
    <dbReference type="NCBI Taxonomy" id="1212764"/>
    <lineage>
        <taxon>Bacteria</taxon>
        <taxon>Bacillati</taxon>
        <taxon>Bacillota</taxon>
        <taxon>Bacilli</taxon>
        <taxon>Bacillales</taxon>
        <taxon>Paenibacillaceae</taxon>
        <taxon>Paenibacillus</taxon>
    </lineage>
</organism>
<evidence type="ECO:0000313" key="2">
    <source>
        <dbReference type="EMBL" id="GAC40848.1"/>
    </source>
</evidence>
<comment type="caution">
    <text evidence="2">The sequence shown here is derived from an EMBL/GenBank/DDBJ whole genome shotgun (WGS) entry which is preliminary data.</text>
</comment>
<dbReference type="RefSeq" id="WP_006284074.1">
    <property type="nucleotide sequence ID" value="NZ_BALG01000014.1"/>
</dbReference>
<keyword evidence="3" id="KW-1185">Reference proteome</keyword>
<evidence type="ECO:0000256" key="1">
    <source>
        <dbReference type="SAM" id="MobiDB-lite"/>
    </source>
</evidence>
<protein>
    <submittedName>
        <fullName evidence="2">Phage terminase</fullName>
    </submittedName>
</protein>
<dbReference type="OrthoDB" id="6010489at2"/>
<sequence>MGRNSKPIGLHLAEGNPNRLTKEQIKQRQEAEIKLGKSELDKLKPPPFIKNDVNAYSCWKHYMKEYKEAAKQGIDLLTTSDVGLLAMYCKTYSEYENLLNQYQKLERIAINQDVFKEYMEGILKIDTAINKKMDMLLKMQDRLFLNPLAKVKNVPKPKEKEKPPSKFGKFGGGRGV</sequence>
<proteinExistence type="predicted"/>